<feature type="compositionally biased region" description="Polar residues" evidence="1">
    <location>
        <begin position="7"/>
        <end position="21"/>
    </location>
</feature>
<keyword evidence="3" id="KW-1185">Reference proteome</keyword>
<evidence type="ECO:0000313" key="3">
    <source>
        <dbReference type="Proteomes" id="UP000799640"/>
    </source>
</evidence>
<feature type="compositionally biased region" description="Basic and acidic residues" evidence="1">
    <location>
        <begin position="119"/>
        <end position="143"/>
    </location>
</feature>
<dbReference type="AlphaFoldDB" id="A0A6G1I070"/>
<protein>
    <submittedName>
        <fullName evidence="2">Uncharacterized protein</fullName>
    </submittedName>
</protein>
<feature type="region of interest" description="Disordered" evidence="1">
    <location>
        <begin position="119"/>
        <end position="152"/>
    </location>
</feature>
<sequence>MAIYAPSTHSRSHSFQPRPTLHNSFRINRPSKHAPHACRAPPALAHSTLPDRLCLPLTPQGHLHAHAFRKLTLHAPARAHDPSCPGPPHAVRPAPATLFDHAPTRRIYIRCTVADQRKPDGKGVAKRCERDKGNIPTARKSDVGQRFARRVA</sequence>
<organism evidence="2 3">
    <name type="scientific">Trichodelitschia bisporula</name>
    <dbReference type="NCBI Taxonomy" id="703511"/>
    <lineage>
        <taxon>Eukaryota</taxon>
        <taxon>Fungi</taxon>
        <taxon>Dikarya</taxon>
        <taxon>Ascomycota</taxon>
        <taxon>Pezizomycotina</taxon>
        <taxon>Dothideomycetes</taxon>
        <taxon>Dothideomycetes incertae sedis</taxon>
        <taxon>Phaeotrichales</taxon>
        <taxon>Phaeotrichaceae</taxon>
        <taxon>Trichodelitschia</taxon>
    </lineage>
</organism>
<reference evidence="2" key="1">
    <citation type="journal article" date="2020" name="Stud. Mycol.">
        <title>101 Dothideomycetes genomes: a test case for predicting lifestyles and emergence of pathogens.</title>
        <authorList>
            <person name="Haridas S."/>
            <person name="Albert R."/>
            <person name="Binder M."/>
            <person name="Bloem J."/>
            <person name="Labutti K."/>
            <person name="Salamov A."/>
            <person name="Andreopoulos B."/>
            <person name="Baker S."/>
            <person name="Barry K."/>
            <person name="Bills G."/>
            <person name="Bluhm B."/>
            <person name="Cannon C."/>
            <person name="Castanera R."/>
            <person name="Culley D."/>
            <person name="Daum C."/>
            <person name="Ezra D."/>
            <person name="Gonzalez J."/>
            <person name="Henrissat B."/>
            <person name="Kuo A."/>
            <person name="Liang C."/>
            <person name="Lipzen A."/>
            <person name="Lutzoni F."/>
            <person name="Magnuson J."/>
            <person name="Mondo S."/>
            <person name="Nolan M."/>
            <person name="Ohm R."/>
            <person name="Pangilinan J."/>
            <person name="Park H.-J."/>
            <person name="Ramirez L."/>
            <person name="Alfaro M."/>
            <person name="Sun H."/>
            <person name="Tritt A."/>
            <person name="Yoshinaga Y."/>
            <person name="Zwiers L.-H."/>
            <person name="Turgeon B."/>
            <person name="Goodwin S."/>
            <person name="Spatafora J."/>
            <person name="Crous P."/>
            <person name="Grigoriev I."/>
        </authorList>
    </citation>
    <scope>NUCLEOTIDE SEQUENCE</scope>
    <source>
        <strain evidence="2">CBS 262.69</strain>
    </source>
</reference>
<feature type="region of interest" description="Disordered" evidence="1">
    <location>
        <begin position="1"/>
        <end position="21"/>
    </location>
</feature>
<name>A0A6G1I070_9PEZI</name>
<dbReference type="Proteomes" id="UP000799640">
    <property type="component" value="Unassembled WGS sequence"/>
</dbReference>
<gene>
    <name evidence="2" type="ORF">EJ06DRAFT_393508</name>
</gene>
<proteinExistence type="predicted"/>
<dbReference type="EMBL" id="ML996693">
    <property type="protein sequence ID" value="KAF2401469.1"/>
    <property type="molecule type" value="Genomic_DNA"/>
</dbReference>
<evidence type="ECO:0000313" key="2">
    <source>
        <dbReference type="EMBL" id="KAF2401469.1"/>
    </source>
</evidence>
<accession>A0A6G1I070</accession>
<evidence type="ECO:0000256" key="1">
    <source>
        <dbReference type="SAM" id="MobiDB-lite"/>
    </source>
</evidence>